<evidence type="ECO:0000256" key="7">
    <source>
        <dbReference type="SAM" id="MobiDB-lite"/>
    </source>
</evidence>
<dbReference type="Pfam" id="PF00664">
    <property type="entry name" value="ABC_membrane"/>
    <property type="match status" value="1"/>
</dbReference>
<keyword evidence="5 8" id="KW-1133">Transmembrane helix</keyword>
<dbReference type="InterPro" id="IPR011527">
    <property type="entry name" value="ABC1_TM_dom"/>
</dbReference>
<dbReference type="Gene3D" id="3.40.50.300">
    <property type="entry name" value="P-loop containing nucleotide triphosphate hydrolases"/>
    <property type="match status" value="1"/>
</dbReference>
<keyword evidence="2 8" id="KW-0812">Transmembrane</keyword>
<keyword evidence="12" id="KW-1185">Reference proteome</keyword>
<dbReference type="InterPro" id="IPR003439">
    <property type="entry name" value="ABC_transporter-like_ATP-bd"/>
</dbReference>
<dbReference type="InterPro" id="IPR003593">
    <property type="entry name" value="AAA+_ATPase"/>
</dbReference>
<feature type="transmembrane region" description="Helical" evidence="8">
    <location>
        <begin position="222"/>
        <end position="240"/>
    </location>
</feature>
<feature type="transmembrane region" description="Helical" evidence="8">
    <location>
        <begin position="333"/>
        <end position="354"/>
    </location>
</feature>
<organism evidence="11 12">
    <name type="scientific">Gulosibacter molinativorax</name>
    <dbReference type="NCBI Taxonomy" id="256821"/>
    <lineage>
        <taxon>Bacteria</taxon>
        <taxon>Bacillati</taxon>
        <taxon>Actinomycetota</taxon>
        <taxon>Actinomycetes</taxon>
        <taxon>Micrococcales</taxon>
        <taxon>Microbacteriaceae</taxon>
        <taxon>Gulosibacter</taxon>
    </lineage>
</organism>
<sequence length="738" mass="78829">MSENKSPKKSNAPVEEEFDEEAAAAAASAGAGMGDGSGDTRPAEHFWPSFKRLLGLLKPWAWVFGIATLLGIIWVILTVTAPKLLGEATNIIFEGVISSQMPEGATQQQVADGLRASGQEDFANMVEAMKNLVPGQGVDFYALSQMLLLTLGVYALANIFDWASGYLLNQVVVKAMFGLRRSVEEKIHRLPLSYFDRVKRGELLSRVTNDVDNITNALQQSLIYAITSLLTVIGVLVMMFSISWSLALVALVVLPITGGIFAVIGPRSQKNFAKQWKATGKLNSRVEESFSGHALVRVYGREDDIRERFATENNELYEASFKAQFLSGMMMPLMMFAGNLAYVGIAVLGGLQVASGQIRLGDVQAFIQYSQQFTQPLAQLGGMATTVQSATASAERVFELLDAEEEEPDADDAPELVPGPGRIEFKDVQFSYDPERELIRDLNFSVEPGQTVAIVGPTGAGKTTLVNLIMRFYELDGGAIELDGQVTGELRRHDVRARTGMVLQDPWLFQGSILENIRYGRQDASDDEVRAAAEATFVDRFVRQLPEGYETVLDEEASNVSAGEKQLITIARAFVADPAVLILDEATSSVDTRTELLLQHAMNALREGRTSFVIAHRLSTIRDADLILVMENGRIVEKGNHESLLAAEGAYWRLYQSQFAGAAVDLDAEEAALTGAVPVVTGAVGAAVAVEGGAAGAGSASGGPAGGGPAATGGVPTVPGAPGGPTTGPIPLPGGGSE</sequence>
<comment type="subcellular location">
    <subcellularLocation>
        <location evidence="1">Cell membrane</location>
        <topology evidence="1">Multi-pass membrane protein</topology>
    </subcellularLocation>
</comment>
<feature type="region of interest" description="Disordered" evidence="7">
    <location>
        <begin position="695"/>
        <end position="738"/>
    </location>
</feature>
<accession>A0ABT7C7Y8</accession>
<feature type="domain" description="ABC transporter" evidence="9">
    <location>
        <begin position="423"/>
        <end position="657"/>
    </location>
</feature>
<dbReference type="InterPro" id="IPR036640">
    <property type="entry name" value="ABC1_TM_sf"/>
</dbReference>
<proteinExistence type="predicted"/>
<evidence type="ECO:0000256" key="8">
    <source>
        <dbReference type="SAM" id="Phobius"/>
    </source>
</evidence>
<evidence type="ECO:0000313" key="12">
    <source>
        <dbReference type="Proteomes" id="UP001170379"/>
    </source>
</evidence>
<keyword evidence="6 8" id="KW-0472">Membrane</keyword>
<dbReference type="CDD" id="cd03254">
    <property type="entry name" value="ABCC_Glucan_exporter_like"/>
    <property type="match status" value="1"/>
</dbReference>
<dbReference type="Gene3D" id="1.20.1560.10">
    <property type="entry name" value="ABC transporter type 1, transmembrane domain"/>
    <property type="match status" value="1"/>
</dbReference>
<dbReference type="PROSITE" id="PS50929">
    <property type="entry name" value="ABC_TM1F"/>
    <property type="match status" value="1"/>
</dbReference>
<keyword evidence="4 11" id="KW-0067">ATP-binding</keyword>
<evidence type="ECO:0000256" key="4">
    <source>
        <dbReference type="ARBA" id="ARBA00022840"/>
    </source>
</evidence>
<dbReference type="PROSITE" id="PS00211">
    <property type="entry name" value="ABC_TRANSPORTER_1"/>
    <property type="match status" value="1"/>
</dbReference>
<dbReference type="PANTHER" id="PTHR43394:SF1">
    <property type="entry name" value="ATP-BINDING CASSETTE SUB-FAMILY B MEMBER 10, MITOCHONDRIAL"/>
    <property type="match status" value="1"/>
</dbReference>
<feature type="region of interest" description="Disordered" evidence="7">
    <location>
        <begin position="1"/>
        <end position="40"/>
    </location>
</feature>
<gene>
    <name evidence="11" type="ORF">C7K25_08140</name>
</gene>
<dbReference type="InterPro" id="IPR017871">
    <property type="entry name" value="ABC_transporter-like_CS"/>
</dbReference>
<dbReference type="SUPFAM" id="SSF90123">
    <property type="entry name" value="ABC transporter transmembrane region"/>
    <property type="match status" value="1"/>
</dbReference>
<feature type="transmembrane region" description="Helical" evidence="8">
    <location>
        <begin position="60"/>
        <end position="77"/>
    </location>
</feature>
<dbReference type="CDD" id="cd18547">
    <property type="entry name" value="ABC_6TM_Tm288_like"/>
    <property type="match status" value="1"/>
</dbReference>
<evidence type="ECO:0000256" key="3">
    <source>
        <dbReference type="ARBA" id="ARBA00022741"/>
    </source>
</evidence>
<dbReference type="PANTHER" id="PTHR43394">
    <property type="entry name" value="ATP-DEPENDENT PERMEASE MDL1, MITOCHONDRIAL"/>
    <property type="match status" value="1"/>
</dbReference>
<evidence type="ECO:0000256" key="5">
    <source>
        <dbReference type="ARBA" id="ARBA00022989"/>
    </source>
</evidence>
<keyword evidence="3" id="KW-0547">Nucleotide-binding</keyword>
<dbReference type="Pfam" id="PF00005">
    <property type="entry name" value="ABC_tran"/>
    <property type="match status" value="1"/>
</dbReference>
<dbReference type="EMBL" id="PXVD01000011">
    <property type="protein sequence ID" value="MDJ1371336.1"/>
    <property type="molecule type" value="Genomic_DNA"/>
</dbReference>
<comment type="caution">
    <text evidence="11">The sequence shown here is derived from an EMBL/GenBank/DDBJ whole genome shotgun (WGS) entry which is preliminary data.</text>
</comment>
<dbReference type="InterPro" id="IPR039421">
    <property type="entry name" value="Type_1_exporter"/>
</dbReference>
<dbReference type="RefSeq" id="WP_084147596.1">
    <property type="nucleotide sequence ID" value="NZ_CP028426.1"/>
</dbReference>
<reference evidence="11" key="1">
    <citation type="submission" date="2018-03" db="EMBL/GenBank/DDBJ databases">
        <authorList>
            <person name="Nunes O.C."/>
            <person name="Lopes A.R."/>
            <person name="Froufe H."/>
            <person name="Munoz-Merida A."/>
            <person name="Barroso C."/>
            <person name="Egas C."/>
        </authorList>
    </citation>
    <scope>NUCLEOTIDE SEQUENCE</scope>
    <source>
        <strain evidence="11">ON4</strain>
    </source>
</reference>
<feature type="compositionally biased region" description="Gly residues" evidence="7">
    <location>
        <begin position="695"/>
        <end position="711"/>
    </location>
</feature>
<reference evidence="11" key="2">
    <citation type="journal article" date="2022" name="Sci. Rep.">
        <title>In silico prediction of the enzymes involved in the degradation of the herbicide molinate by Gulosibacter molinativorax ON4T.</title>
        <authorList>
            <person name="Lopes A.R."/>
            <person name="Bunin E."/>
            <person name="Viana A.T."/>
            <person name="Froufe H."/>
            <person name="Munoz-Merida A."/>
            <person name="Pinho D."/>
            <person name="Figueiredo J."/>
            <person name="Barroso C."/>
            <person name="Vaz-Moreira I."/>
            <person name="Bellanger X."/>
            <person name="Egas C."/>
            <person name="Nunes O.C."/>
        </authorList>
    </citation>
    <scope>NUCLEOTIDE SEQUENCE</scope>
    <source>
        <strain evidence="11">ON4</strain>
    </source>
</reference>
<dbReference type="PROSITE" id="PS50893">
    <property type="entry name" value="ABC_TRANSPORTER_2"/>
    <property type="match status" value="1"/>
</dbReference>
<feature type="transmembrane region" description="Helical" evidence="8">
    <location>
        <begin position="140"/>
        <end position="160"/>
    </location>
</feature>
<evidence type="ECO:0000256" key="1">
    <source>
        <dbReference type="ARBA" id="ARBA00004651"/>
    </source>
</evidence>
<feature type="domain" description="ABC transmembrane type-1" evidence="10">
    <location>
        <begin position="66"/>
        <end position="389"/>
    </location>
</feature>
<dbReference type="SUPFAM" id="SSF52540">
    <property type="entry name" value="P-loop containing nucleoside triphosphate hydrolases"/>
    <property type="match status" value="1"/>
</dbReference>
<evidence type="ECO:0000259" key="10">
    <source>
        <dbReference type="PROSITE" id="PS50929"/>
    </source>
</evidence>
<evidence type="ECO:0000313" key="11">
    <source>
        <dbReference type="EMBL" id="MDJ1371336.1"/>
    </source>
</evidence>
<name>A0ABT7C7Y8_9MICO</name>
<evidence type="ECO:0000256" key="2">
    <source>
        <dbReference type="ARBA" id="ARBA00022692"/>
    </source>
</evidence>
<dbReference type="GO" id="GO:0005524">
    <property type="term" value="F:ATP binding"/>
    <property type="evidence" value="ECO:0007669"/>
    <property type="project" value="UniProtKB-KW"/>
</dbReference>
<evidence type="ECO:0000259" key="9">
    <source>
        <dbReference type="PROSITE" id="PS50893"/>
    </source>
</evidence>
<dbReference type="InterPro" id="IPR027417">
    <property type="entry name" value="P-loop_NTPase"/>
</dbReference>
<feature type="transmembrane region" description="Helical" evidence="8">
    <location>
        <begin position="246"/>
        <end position="265"/>
    </location>
</feature>
<dbReference type="Proteomes" id="UP001170379">
    <property type="component" value="Unassembled WGS sequence"/>
</dbReference>
<evidence type="ECO:0000256" key="6">
    <source>
        <dbReference type="ARBA" id="ARBA00023136"/>
    </source>
</evidence>
<dbReference type="SMART" id="SM00382">
    <property type="entry name" value="AAA"/>
    <property type="match status" value="1"/>
</dbReference>
<protein>
    <submittedName>
        <fullName evidence="11">ABC transporter ATP-binding protein</fullName>
    </submittedName>
</protein>